<dbReference type="PATRIC" id="fig|1336752.4.peg.28"/>
<evidence type="ECO:0000313" key="2">
    <source>
        <dbReference type="Proteomes" id="UP000014854"/>
    </source>
</evidence>
<proteinExistence type="predicted"/>
<dbReference type="AlphaFoldDB" id="S7IAE6"/>
<organism evidence="1 2">
    <name type="scientific">Vibrio fluvialis PG41</name>
    <dbReference type="NCBI Taxonomy" id="1336752"/>
    <lineage>
        <taxon>Bacteria</taxon>
        <taxon>Pseudomonadati</taxon>
        <taxon>Pseudomonadota</taxon>
        <taxon>Gammaproteobacteria</taxon>
        <taxon>Vibrionales</taxon>
        <taxon>Vibrionaceae</taxon>
        <taxon>Vibrio</taxon>
    </lineage>
</organism>
<reference evidence="1 2" key="1">
    <citation type="journal article" date="2013" name="Gut Pathog.">
        <title>Evidence of a new metabolic capacity in an emerging diarrheal pathogen: lessons from the draft genomes of Vibrio fluvialis strains PG41 and I21563.</title>
        <authorList>
            <person name="Khatri I."/>
            <person name="Mahajan S."/>
            <person name="Dureja C."/>
            <person name="Subramanian S."/>
            <person name="Raychaudhuri S."/>
        </authorList>
    </citation>
    <scope>NUCLEOTIDE SEQUENCE [LARGE SCALE GENOMIC DNA]</scope>
    <source>
        <strain evidence="1 2">PG41</strain>
    </source>
</reference>
<comment type="caution">
    <text evidence="1">The sequence shown here is derived from an EMBL/GenBank/DDBJ whole genome shotgun (WGS) entry which is preliminary data.</text>
</comment>
<dbReference type="EMBL" id="ASXS01000001">
    <property type="protein sequence ID" value="EPP24882.1"/>
    <property type="molecule type" value="Genomic_DNA"/>
</dbReference>
<dbReference type="Proteomes" id="UP000014854">
    <property type="component" value="Unassembled WGS sequence"/>
</dbReference>
<accession>S7IAE6</accession>
<evidence type="ECO:0000313" key="1">
    <source>
        <dbReference type="EMBL" id="EPP24882.1"/>
    </source>
</evidence>
<gene>
    <name evidence="1" type="ORF">L910_0028</name>
</gene>
<protein>
    <submittedName>
        <fullName evidence="1">Uncharacterized protein</fullName>
    </submittedName>
</protein>
<sequence length="46" mass="5473">MRSAECQPTYDYTNDEKQHDRAFFNTHLSSQICGFDNEMSQLNWVN</sequence>
<name>S7IAE6_VIBFL</name>